<sequence>MRSARTLRLASTTLMASALKPALVVDPFCLRQFDKTSGKAPFLDVPVADFEKRVNELYEAAGGEACLVDGYAPFCKHVFVENFVNAKGAVAAITPENEHLLRSGYSARTEKELAVLSRWFPKESIAAPTAKYLDLILYSREQIRIENAAMGEDSGSDAPWGIVSVKAQDVDSELPMQPITMMRNALGADEGGSGVALDAAKYRESVAYWAGHAPIQ</sequence>
<dbReference type="Gene3D" id="3.30.2310.50">
    <property type="entry name" value="Protein of unknown function (DUF3228), domain 1"/>
    <property type="match status" value="2"/>
</dbReference>
<reference evidence="1" key="1">
    <citation type="submission" date="2021-01" db="EMBL/GenBank/DDBJ databases">
        <authorList>
            <person name="Corre E."/>
            <person name="Pelletier E."/>
            <person name="Niang G."/>
            <person name="Scheremetjew M."/>
            <person name="Finn R."/>
            <person name="Kale V."/>
            <person name="Holt S."/>
            <person name="Cochrane G."/>
            <person name="Meng A."/>
            <person name="Brown T."/>
            <person name="Cohen L."/>
        </authorList>
    </citation>
    <scope>NUCLEOTIDE SEQUENCE</scope>
    <source>
        <strain evidence="1">CCMP1756</strain>
    </source>
</reference>
<dbReference type="PANTHER" id="PTHR38666:SF2">
    <property type="entry name" value="FLAGELLAR ASSOCIATED PROTEIN"/>
    <property type="match status" value="1"/>
</dbReference>
<evidence type="ECO:0008006" key="4">
    <source>
        <dbReference type="Google" id="ProtNLM"/>
    </source>
</evidence>
<proteinExistence type="predicted"/>
<dbReference type="OrthoDB" id="415460at2759"/>
<dbReference type="InterPro" id="IPR021610">
    <property type="entry name" value="DUF3228"/>
</dbReference>
<gene>
    <name evidence="1" type="ORF">PCAL00307_LOCUS18816</name>
    <name evidence="2" type="ORF">PECAL_4P13120</name>
</gene>
<dbReference type="AlphaFoldDB" id="A0A7S4A4J5"/>
<name>A0A7S4A4J5_9STRA</name>
<dbReference type="EMBL" id="HBIW01021808">
    <property type="protein sequence ID" value="CAE0703369.1"/>
    <property type="molecule type" value="Transcribed_RNA"/>
</dbReference>
<evidence type="ECO:0000313" key="1">
    <source>
        <dbReference type="EMBL" id="CAE0703369.1"/>
    </source>
</evidence>
<dbReference type="Proteomes" id="UP000789595">
    <property type="component" value="Unassembled WGS sequence"/>
</dbReference>
<evidence type="ECO:0000313" key="2">
    <source>
        <dbReference type="EMBL" id="CAH0374054.1"/>
    </source>
</evidence>
<organism evidence="1">
    <name type="scientific">Pelagomonas calceolata</name>
    <dbReference type="NCBI Taxonomy" id="35677"/>
    <lineage>
        <taxon>Eukaryota</taxon>
        <taxon>Sar</taxon>
        <taxon>Stramenopiles</taxon>
        <taxon>Ochrophyta</taxon>
        <taxon>Pelagophyceae</taxon>
        <taxon>Pelagomonadales</taxon>
        <taxon>Pelagomonadaceae</taxon>
        <taxon>Pelagomonas</taxon>
    </lineage>
</organism>
<dbReference type="EMBL" id="CAKKNE010000004">
    <property type="protein sequence ID" value="CAH0374054.1"/>
    <property type="molecule type" value="Genomic_DNA"/>
</dbReference>
<protein>
    <recommendedName>
        <fullName evidence="4">Flagellar associated protein</fullName>
    </recommendedName>
</protein>
<reference evidence="2" key="2">
    <citation type="submission" date="2021-11" db="EMBL/GenBank/DDBJ databases">
        <authorList>
            <consortium name="Genoscope - CEA"/>
            <person name="William W."/>
        </authorList>
    </citation>
    <scope>NUCLEOTIDE SEQUENCE</scope>
</reference>
<keyword evidence="3" id="KW-1185">Reference proteome</keyword>
<accession>A0A7S4A4J5</accession>
<dbReference type="Pfam" id="PF11539">
    <property type="entry name" value="DUF3228"/>
    <property type="match status" value="1"/>
</dbReference>
<evidence type="ECO:0000313" key="3">
    <source>
        <dbReference type="Proteomes" id="UP000789595"/>
    </source>
</evidence>
<dbReference type="PANTHER" id="PTHR38666">
    <property type="match status" value="1"/>
</dbReference>